<dbReference type="Pfam" id="PF20439">
    <property type="entry name" value="SpoIVA_C"/>
    <property type="match status" value="1"/>
</dbReference>
<organism evidence="5 6">
    <name type="scientific">Allofournierella massiliensis</name>
    <dbReference type="NCBI Taxonomy" id="1650663"/>
    <lineage>
        <taxon>Bacteria</taxon>
        <taxon>Bacillati</taxon>
        <taxon>Bacillota</taxon>
        <taxon>Clostridia</taxon>
        <taxon>Eubacteriales</taxon>
        <taxon>Oscillospiraceae</taxon>
        <taxon>Allofournierella</taxon>
    </lineage>
</organism>
<dbReference type="AlphaFoldDB" id="A0A4R1QYF3"/>
<keyword evidence="1" id="KW-0749">Sporulation</keyword>
<dbReference type="GO" id="GO:0016887">
    <property type="term" value="F:ATP hydrolysis activity"/>
    <property type="evidence" value="ECO:0007669"/>
    <property type="project" value="InterPro"/>
</dbReference>
<protein>
    <recommendedName>
        <fullName evidence="1">Stage IV sporulation protein A</fullName>
        <ecNumber evidence="1">3.6.1.-</ecNumber>
    </recommendedName>
    <alternativeName>
        <fullName evidence="1">Coat morphogenetic protein SpoIVA</fullName>
    </alternativeName>
</protein>
<dbReference type="InterPro" id="IPR046841">
    <property type="entry name" value="SpoIVA_middle"/>
</dbReference>
<comment type="subcellular location">
    <subcellularLocation>
        <location evidence="1">Cytoplasm</location>
    </subcellularLocation>
</comment>
<dbReference type="Gene3D" id="3.40.50.300">
    <property type="entry name" value="P-loop containing nucleotide triphosphate hydrolases"/>
    <property type="match status" value="1"/>
</dbReference>
<dbReference type="EMBL" id="SLUM01000010">
    <property type="protein sequence ID" value="TCL57390.1"/>
    <property type="molecule type" value="Genomic_DNA"/>
</dbReference>
<dbReference type="Pfam" id="PF09547">
    <property type="entry name" value="SpoIVA_ATPase"/>
    <property type="match status" value="1"/>
</dbReference>
<dbReference type="InterPro" id="IPR014201">
    <property type="entry name" value="Spore_IV_A"/>
</dbReference>
<dbReference type="Proteomes" id="UP000295184">
    <property type="component" value="Unassembled WGS sequence"/>
</dbReference>
<keyword evidence="1" id="KW-0378">Hydrolase</keyword>
<accession>A0A4R1QYF3</accession>
<sequence>METQGVYKDIAARTGGDIYIGVVGPVRTGKSTFIKKFMEELVLPQLTSPAVKNRARDELPQSAAGRTIMTTEPKFIPETAVTIELEGGGSFKTRLIDCVGYMVEGAMGHEEDEKPRMVKSPWFEEEIPFDQAAQTGTRKVIREHSTIGLVITTDGSISDIPREKYRAAETQVIAELDEINKPFVILLNCVDPHKPDVYQLAQQMEQEYGHTVIPVSCLDLDRAAIGKILQSVLYEFEVKEIAFAMPKWITMLEPDHWLQQQVYAAAREYADSVAQMKDVACREDPVQCEALKASRIRSLELATGRVVLELELRPEIFYQVLGETTGLEICDEASLMPCIIGLARAKREYEKIRSALEQVEATGYGIVMPTISELRLEEPEIVHQGGRYGVRLRASAPSIHLLKATINTEISPIVGSEKQSEELVVSLLHDFEQDPLKIWQSNIFGKSLHELVNEGLQNKLLHMPQEARARLQETLERVINEGCTGLICIIL</sequence>
<comment type="catalytic activity">
    <reaction evidence="1">
        <text>ATP + H2O = ADP + phosphate + H(+)</text>
        <dbReference type="Rhea" id="RHEA:13065"/>
        <dbReference type="ChEBI" id="CHEBI:15377"/>
        <dbReference type="ChEBI" id="CHEBI:15378"/>
        <dbReference type="ChEBI" id="CHEBI:30616"/>
        <dbReference type="ChEBI" id="CHEBI:43474"/>
        <dbReference type="ChEBI" id="CHEBI:456216"/>
    </reaction>
</comment>
<dbReference type="Pfam" id="PF20438">
    <property type="entry name" value="SpoIVA_middle"/>
    <property type="match status" value="1"/>
</dbReference>
<dbReference type="InterPro" id="IPR027417">
    <property type="entry name" value="P-loop_NTPase"/>
</dbReference>
<dbReference type="InterPro" id="IPR046840">
    <property type="entry name" value="SpoIVA_C"/>
</dbReference>
<keyword evidence="1" id="KW-0067">ATP-binding</keyword>
<keyword evidence="1" id="KW-0547">Nucleotide-binding</keyword>
<evidence type="ECO:0000259" key="4">
    <source>
        <dbReference type="Pfam" id="PF20439"/>
    </source>
</evidence>
<dbReference type="InterPro" id="IPR046842">
    <property type="entry name" value="SpoIVA_ATPase"/>
</dbReference>
<dbReference type="GO" id="GO:0030435">
    <property type="term" value="P:sporulation resulting in formation of a cellular spore"/>
    <property type="evidence" value="ECO:0007669"/>
    <property type="project" value="UniProtKB-KW"/>
</dbReference>
<feature type="domain" description="Stage IV sporulation protein A ATPase" evidence="2">
    <location>
        <begin position="1"/>
        <end position="236"/>
    </location>
</feature>
<keyword evidence="1" id="KW-0963">Cytoplasm</keyword>
<comment type="function">
    <text evidence="1">ATPase. Has a role at an early stage in the morphogenesis of the spore coat.</text>
</comment>
<feature type="domain" description="Sporulation stage IV protein A C-terminal" evidence="4">
    <location>
        <begin position="416"/>
        <end position="491"/>
    </location>
</feature>
<feature type="domain" description="Stage IV sporulation protein A middle" evidence="3">
    <location>
        <begin position="238"/>
        <end position="415"/>
    </location>
</feature>
<dbReference type="NCBIfam" id="TIGR02836">
    <property type="entry name" value="spore_IV_A"/>
    <property type="match status" value="1"/>
</dbReference>
<dbReference type="SUPFAM" id="SSF52540">
    <property type="entry name" value="P-loop containing nucleoside triphosphate hydrolases"/>
    <property type="match status" value="1"/>
</dbReference>
<evidence type="ECO:0000259" key="3">
    <source>
        <dbReference type="Pfam" id="PF20438"/>
    </source>
</evidence>
<dbReference type="GO" id="GO:0005524">
    <property type="term" value="F:ATP binding"/>
    <property type="evidence" value="ECO:0007669"/>
    <property type="project" value="UniProtKB-KW"/>
</dbReference>
<comment type="caution">
    <text evidence="5">The sequence shown here is derived from an EMBL/GenBank/DDBJ whole genome shotgun (WGS) entry which is preliminary data.</text>
</comment>
<dbReference type="OrthoDB" id="9761464at2"/>
<name>A0A4R1QYF3_9FIRM</name>
<proteinExistence type="predicted"/>
<evidence type="ECO:0000313" key="5">
    <source>
        <dbReference type="EMBL" id="TCL57390.1"/>
    </source>
</evidence>
<evidence type="ECO:0000313" key="6">
    <source>
        <dbReference type="Proteomes" id="UP000295184"/>
    </source>
</evidence>
<reference evidence="5 6" key="1">
    <citation type="submission" date="2019-03" db="EMBL/GenBank/DDBJ databases">
        <title>Genomic Encyclopedia of Type Strains, Phase IV (KMG-IV): sequencing the most valuable type-strain genomes for metagenomic binning, comparative biology and taxonomic classification.</title>
        <authorList>
            <person name="Goeker M."/>
        </authorList>
    </citation>
    <scope>NUCLEOTIDE SEQUENCE [LARGE SCALE GENOMIC DNA]</scope>
    <source>
        <strain evidence="5 6">DSM 100451</strain>
    </source>
</reference>
<dbReference type="RefSeq" id="WP_058965130.1">
    <property type="nucleotide sequence ID" value="NZ_CABKVM010000017.1"/>
</dbReference>
<dbReference type="EC" id="3.6.1.-" evidence="1"/>
<gene>
    <name evidence="5" type="ORF">EDD77_11065</name>
</gene>
<dbReference type="STRING" id="1650663.GCA_001486665_02100"/>
<dbReference type="PIRSF" id="PIRSF007466">
    <property type="entry name" value="SpoIVA"/>
    <property type="match status" value="1"/>
</dbReference>
<evidence type="ECO:0000256" key="1">
    <source>
        <dbReference type="PIRNR" id="PIRNR007466"/>
    </source>
</evidence>
<dbReference type="GO" id="GO:0005737">
    <property type="term" value="C:cytoplasm"/>
    <property type="evidence" value="ECO:0007669"/>
    <property type="project" value="UniProtKB-SubCell"/>
</dbReference>
<evidence type="ECO:0000259" key="2">
    <source>
        <dbReference type="Pfam" id="PF09547"/>
    </source>
</evidence>